<dbReference type="EMBL" id="CP060394">
    <property type="protein sequence ID" value="QNI34922.1"/>
    <property type="molecule type" value="Genomic_DNA"/>
</dbReference>
<name>A0A7G8BQV2_9BACT</name>
<dbReference type="Gene3D" id="3.40.50.300">
    <property type="entry name" value="P-loop containing nucleotide triphosphate hydrolases"/>
    <property type="match status" value="1"/>
</dbReference>
<dbReference type="InterPro" id="IPR050238">
    <property type="entry name" value="DNA_Rep/Repair_Clamp_Loader"/>
</dbReference>
<protein>
    <submittedName>
        <fullName evidence="1">DNA polymerase III subunit delta</fullName>
    </submittedName>
</protein>
<sequence>MGFQDFLGNETTVRHLREGIAQGRLPHALILAGPRGSGKYTLALMLAQAANCLNPTESDGLPDFCGVCRNCTRIAQAMALDARVEEAIAAREELREVDKKDTRILIQTHPDVLVIPPDPPQLLIKLGQVRTVIREIYRMPAEAKRAIYIFTSAAFMKEAANSLLKILEEPPAHASIFLLAENTGELLPTIRSRAGIARLGALPLDQLERLIATRREDLRPAQRSLVARLAQGAVGAALGFDLEQYLAHRQDALILLRNATREADHSTLFRMTETYRAGAEGQQKTQGMLRALISLLEDLLLIQSGQAALMRNIDLQAELSAMASGVSFEWIENAARSIQQVQSGMRRNLLRSLALDAFAGEIAVQ</sequence>
<evidence type="ECO:0000313" key="1">
    <source>
        <dbReference type="EMBL" id="QNI34922.1"/>
    </source>
</evidence>
<keyword evidence="2" id="KW-1185">Reference proteome</keyword>
<dbReference type="Pfam" id="PF13177">
    <property type="entry name" value="DNA_pol3_delta2"/>
    <property type="match status" value="1"/>
</dbReference>
<dbReference type="Proteomes" id="UP000515312">
    <property type="component" value="Chromosome"/>
</dbReference>
<reference evidence="1 2" key="1">
    <citation type="submission" date="2020-08" db="EMBL/GenBank/DDBJ databases">
        <title>Edaphobacter telluris sp. nov. and Acidobacterium dinghuensis sp. nov., two acidobacteria isolated from forest soil.</title>
        <authorList>
            <person name="Fu J."/>
            <person name="Qiu L."/>
        </authorList>
    </citation>
    <scope>NUCLEOTIDE SEQUENCE [LARGE SCALE GENOMIC DNA]</scope>
    <source>
        <strain evidence="1">4Y35</strain>
    </source>
</reference>
<dbReference type="AlphaFoldDB" id="A0A7G8BQV2"/>
<proteinExistence type="predicted"/>
<evidence type="ECO:0000313" key="2">
    <source>
        <dbReference type="Proteomes" id="UP000515312"/>
    </source>
</evidence>
<dbReference type="InterPro" id="IPR027417">
    <property type="entry name" value="P-loop_NTPase"/>
</dbReference>
<dbReference type="KEGG" id="adin:H7849_11030"/>
<organism evidence="1 2">
    <name type="scientific">Alloacidobacterium dinghuense</name>
    <dbReference type="NCBI Taxonomy" id="2763107"/>
    <lineage>
        <taxon>Bacteria</taxon>
        <taxon>Pseudomonadati</taxon>
        <taxon>Acidobacteriota</taxon>
        <taxon>Terriglobia</taxon>
        <taxon>Terriglobales</taxon>
        <taxon>Acidobacteriaceae</taxon>
        <taxon>Alloacidobacterium</taxon>
    </lineage>
</organism>
<dbReference type="PANTHER" id="PTHR11669">
    <property type="entry name" value="REPLICATION FACTOR C / DNA POLYMERASE III GAMMA-TAU SUBUNIT"/>
    <property type="match status" value="1"/>
</dbReference>
<gene>
    <name evidence="1" type="ORF">H7849_11030</name>
</gene>
<accession>A0A7G8BQV2</accession>
<dbReference type="PANTHER" id="PTHR11669:SF8">
    <property type="entry name" value="DNA POLYMERASE III SUBUNIT DELTA"/>
    <property type="match status" value="1"/>
</dbReference>
<dbReference type="SUPFAM" id="SSF52540">
    <property type="entry name" value="P-loop containing nucleoside triphosphate hydrolases"/>
    <property type="match status" value="1"/>
</dbReference>
<dbReference type="GO" id="GO:0006261">
    <property type="term" value="P:DNA-templated DNA replication"/>
    <property type="evidence" value="ECO:0007669"/>
    <property type="project" value="TreeGrafter"/>
</dbReference>